<keyword evidence="21" id="KW-1185">Reference proteome</keyword>
<keyword evidence="7" id="KW-0677">Repeat</keyword>
<reference evidence="20" key="1">
    <citation type="submission" date="2022-01" db="EMBL/GenBank/DDBJ databases">
        <title>Complete genome of Methanomicrobium antiquum DSM 21220.</title>
        <authorList>
            <person name="Chen S.-C."/>
            <person name="You Y.-T."/>
            <person name="Zhou Y.-Z."/>
            <person name="Lai M.-C."/>
        </authorList>
    </citation>
    <scope>NUCLEOTIDE SEQUENCE</scope>
    <source>
        <strain evidence="20">DSM 21220</strain>
    </source>
</reference>
<dbReference type="EMBL" id="CP091092">
    <property type="protein sequence ID" value="WFN35989.1"/>
    <property type="molecule type" value="Genomic_DNA"/>
</dbReference>
<dbReference type="PANTHER" id="PTHR39188:SF3">
    <property type="entry name" value="STAGE IV SPORULATION PROTEIN FB"/>
    <property type="match status" value="1"/>
</dbReference>
<dbReference type="InterPro" id="IPR008915">
    <property type="entry name" value="Peptidase_M50"/>
</dbReference>
<protein>
    <recommendedName>
        <fullName evidence="15">Zinc metalloprotease</fullName>
    </recommendedName>
</protein>
<feature type="transmembrane region" description="Helical" evidence="15">
    <location>
        <begin position="157"/>
        <end position="179"/>
    </location>
</feature>
<comment type="subcellular location">
    <subcellularLocation>
        <location evidence="1 15">Cell membrane</location>
        <topology evidence="1 15">Multi-pass membrane protein</topology>
    </subcellularLocation>
</comment>
<dbReference type="GO" id="GO:0046872">
    <property type="term" value="F:metal ion binding"/>
    <property type="evidence" value="ECO:0007669"/>
    <property type="project" value="UniProtKB-UniRule"/>
</dbReference>
<keyword evidence="8 15" id="KW-0378">Hydrolase</keyword>
<dbReference type="PIRSF" id="PIRSF006404">
    <property type="entry name" value="UCP006404_Pept_M50_CBS"/>
    <property type="match status" value="1"/>
</dbReference>
<dbReference type="SMART" id="SM00116">
    <property type="entry name" value="CBS"/>
    <property type="match status" value="2"/>
</dbReference>
<dbReference type="Proteomes" id="UP001218895">
    <property type="component" value="Chromosome"/>
</dbReference>
<feature type="transmembrane region" description="Helical" evidence="15">
    <location>
        <begin position="21"/>
        <end position="41"/>
    </location>
</feature>
<dbReference type="Gene3D" id="3.10.580.10">
    <property type="entry name" value="CBS-domain"/>
    <property type="match status" value="2"/>
</dbReference>
<dbReference type="RefSeq" id="WP_278098827.1">
    <property type="nucleotide sequence ID" value="NZ_CP091092.1"/>
</dbReference>
<dbReference type="KEGG" id="manq:L1994_07440"/>
<dbReference type="SUPFAM" id="SSF54631">
    <property type="entry name" value="CBS-domain pair"/>
    <property type="match status" value="1"/>
</dbReference>
<comment type="cofactor">
    <cofactor evidence="15 17">
        <name>Zn(2+)</name>
        <dbReference type="ChEBI" id="CHEBI:29105"/>
    </cofactor>
    <text evidence="15 17">Binds 1 zinc ion per subunit.</text>
</comment>
<evidence type="ECO:0000256" key="17">
    <source>
        <dbReference type="PIRSR" id="PIRSR006404-2"/>
    </source>
</evidence>
<dbReference type="Pfam" id="PF00571">
    <property type="entry name" value="CBS"/>
    <property type="match status" value="2"/>
</dbReference>
<dbReference type="GO" id="GO:0008237">
    <property type="term" value="F:metallopeptidase activity"/>
    <property type="evidence" value="ECO:0007669"/>
    <property type="project" value="UniProtKB-UniRule"/>
</dbReference>
<evidence type="ECO:0000256" key="11">
    <source>
        <dbReference type="ARBA" id="ARBA00023049"/>
    </source>
</evidence>
<evidence type="ECO:0000256" key="12">
    <source>
        <dbReference type="ARBA" id="ARBA00023122"/>
    </source>
</evidence>
<accession>A0AAF0FVZ5</accession>
<keyword evidence="3 15" id="KW-1003">Cell membrane</keyword>
<evidence type="ECO:0000256" key="5">
    <source>
        <dbReference type="ARBA" id="ARBA00022692"/>
    </source>
</evidence>
<feature type="transmembrane region" description="Helical" evidence="15">
    <location>
        <begin position="93"/>
        <end position="110"/>
    </location>
</feature>
<evidence type="ECO:0000256" key="2">
    <source>
        <dbReference type="ARBA" id="ARBA00007931"/>
    </source>
</evidence>
<evidence type="ECO:0000256" key="7">
    <source>
        <dbReference type="ARBA" id="ARBA00022737"/>
    </source>
</evidence>
<evidence type="ECO:0000256" key="6">
    <source>
        <dbReference type="ARBA" id="ARBA00022723"/>
    </source>
</evidence>
<keyword evidence="13 15" id="KW-0472">Membrane</keyword>
<evidence type="ECO:0000256" key="10">
    <source>
        <dbReference type="ARBA" id="ARBA00022989"/>
    </source>
</evidence>
<feature type="binding site" evidence="17">
    <location>
        <position position="85"/>
    </location>
    <ligand>
        <name>Zn(2+)</name>
        <dbReference type="ChEBI" id="CHEBI:29105"/>
        <note>catalytic</note>
    </ligand>
</feature>
<evidence type="ECO:0000256" key="14">
    <source>
        <dbReference type="ARBA" id="ARBA00023167"/>
    </source>
</evidence>
<dbReference type="CDD" id="cd04801">
    <property type="entry name" value="CBS_pair_peptidase_M50"/>
    <property type="match status" value="1"/>
</dbReference>
<keyword evidence="12 18" id="KW-0129">CBS domain</keyword>
<dbReference type="GO" id="GO:0006508">
    <property type="term" value="P:proteolysis"/>
    <property type="evidence" value="ECO:0007669"/>
    <property type="project" value="UniProtKB-KW"/>
</dbReference>
<dbReference type="GeneID" id="79950220"/>
<evidence type="ECO:0000256" key="8">
    <source>
        <dbReference type="ARBA" id="ARBA00022801"/>
    </source>
</evidence>
<dbReference type="InterPro" id="IPR016483">
    <property type="entry name" value="UCP006404_Pept_M50_CBS"/>
</dbReference>
<dbReference type="GO" id="GO:0005886">
    <property type="term" value="C:plasma membrane"/>
    <property type="evidence" value="ECO:0007669"/>
    <property type="project" value="UniProtKB-SubCell"/>
</dbReference>
<dbReference type="CDD" id="cd06164">
    <property type="entry name" value="S2P-M50_SpoIVFB_CBS"/>
    <property type="match status" value="1"/>
</dbReference>
<feature type="transmembrane region" description="Helical" evidence="15">
    <location>
        <begin position="213"/>
        <end position="239"/>
    </location>
</feature>
<evidence type="ECO:0000256" key="18">
    <source>
        <dbReference type="PROSITE-ProRule" id="PRU00703"/>
    </source>
</evidence>
<feature type="binding site" evidence="17">
    <location>
        <position position="81"/>
    </location>
    <ligand>
        <name>Zn(2+)</name>
        <dbReference type="ChEBI" id="CHEBI:29105"/>
        <note>catalytic</note>
    </ligand>
</feature>
<feature type="domain" description="CBS" evidence="19">
    <location>
        <begin position="325"/>
        <end position="380"/>
    </location>
</feature>
<dbReference type="GO" id="GO:0009086">
    <property type="term" value="P:methionine biosynthetic process"/>
    <property type="evidence" value="ECO:0007669"/>
    <property type="project" value="UniProtKB-KW"/>
</dbReference>
<keyword evidence="14" id="KW-0028">Amino-acid biosynthesis</keyword>
<keyword evidence="9 15" id="KW-0862">Zinc</keyword>
<evidence type="ECO:0000256" key="15">
    <source>
        <dbReference type="PIRNR" id="PIRNR006404"/>
    </source>
</evidence>
<feature type="domain" description="CBS" evidence="19">
    <location>
        <begin position="263"/>
        <end position="319"/>
    </location>
</feature>
<gene>
    <name evidence="20" type="ORF">L1994_07440</name>
</gene>
<keyword evidence="4 15" id="KW-0645">Protease</keyword>
<keyword evidence="11 15" id="KW-0482">Metalloprotease</keyword>
<feature type="transmembrane region" description="Helical" evidence="15">
    <location>
        <begin position="130"/>
        <end position="150"/>
    </location>
</feature>
<dbReference type="Pfam" id="PF02163">
    <property type="entry name" value="Peptidase_M50"/>
    <property type="match status" value="1"/>
</dbReference>
<evidence type="ECO:0000256" key="16">
    <source>
        <dbReference type="PIRSR" id="PIRSR006404-1"/>
    </source>
</evidence>
<feature type="active site" evidence="16">
    <location>
        <position position="82"/>
    </location>
</feature>
<organism evidence="20 21">
    <name type="scientific">Methanomicrobium antiquum</name>
    <dbReference type="NCBI Taxonomy" id="487686"/>
    <lineage>
        <taxon>Archaea</taxon>
        <taxon>Methanobacteriati</taxon>
        <taxon>Methanobacteriota</taxon>
        <taxon>Stenosarchaea group</taxon>
        <taxon>Methanomicrobia</taxon>
        <taxon>Methanomicrobiales</taxon>
        <taxon>Methanomicrobiaceae</taxon>
        <taxon>Methanomicrobium</taxon>
    </lineage>
</organism>
<keyword evidence="6 15" id="KW-0479">Metal-binding</keyword>
<feature type="binding site" evidence="17">
    <location>
        <position position="185"/>
    </location>
    <ligand>
        <name>Zn(2+)</name>
        <dbReference type="ChEBI" id="CHEBI:29105"/>
        <note>catalytic</note>
    </ligand>
</feature>
<dbReference type="InterPro" id="IPR000644">
    <property type="entry name" value="CBS_dom"/>
</dbReference>
<evidence type="ECO:0000313" key="21">
    <source>
        <dbReference type="Proteomes" id="UP001218895"/>
    </source>
</evidence>
<sequence>MADSIQIGKISGIPIRLHFTFLLVIPLFAFIIGYQIEYTVVFLQNIFRISDIDTSLITSGYMPYSLGVIVTLSLFAGVLIHELSHSLVAKKRGLKVNSITLLILGGIASIDEGKSPDPKIELPMALAGPLASFAIGIISCILAYLSYAYIPVSALSGLFFYIFGYLGFLNLLLFVFNLIPAFPMDGGRVLRALLARRLPIYQATRISADIGRAFAVIFGILGIIILSPILVIIAVFIYIGAGQEAEMTKFNELLRDVKIKEAMTSPAISVEPDQNVEEIVSLMYSTKHLGYPVMERGRLAGMVTLNDITSLPAIDRDAMLVKDVMSKDVITLPPDAMLSDAMKIMSLQNIGRIPVAEDGNVIGIVTRTDILRFIELKEMT</sequence>
<keyword evidence="10 15" id="KW-1133">Transmembrane helix</keyword>
<evidence type="ECO:0000256" key="9">
    <source>
        <dbReference type="ARBA" id="ARBA00022833"/>
    </source>
</evidence>
<proteinExistence type="inferred from homology"/>
<feature type="transmembrane region" description="Helical" evidence="15">
    <location>
        <begin position="61"/>
        <end position="81"/>
    </location>
</feature>
<evidence type="ECO:0000259" key="19">
    <source>
        <dbReference type="PROSITE" id="PS51371"/>
    </source>
</evidence>
<evidence type="ECO:0000256" key="3">
    <source>
        <dbReference type="ARBA" id="ARBA00022475"/>
    </source>
</evidence>
<evidence type="ECO:0000256" key="1">
    <source>
        <dbReference type="ARBA" id="ARBA00004651"/>
    </source>
</evidence>
<keyword evidence="5 15" id="KW-0812">Transmembrane</keyword>
<keyword evidence="14" id="KW-0486">Methionine biosynthesis</keyword>
<evidence type="ECO:0000256" key="4">
    <source>
        <dbReference type="ARBA" id="ARBA00022670"/>
    </source>
</evidence>
<evidence type="ECO:0000256" key="13">
    <source>
        <dbReference type="ARBA" id="ARBA00023136"/>
    </source>
</evidence>
<name>A0AAF0FVZ5_9EURY</name>
<comment type="similarity">
    <text evidence="2 15">Belongs to the peptidase M50B family.</text>
</comment>
<dbReference type="PROSITE" id="PS51371">
    <property type="entry name" value="CBS"/>
    <property type="match status" value="2"/>
</dbReference>
<dbReference type="AlphaFoldDB" id="A0AAF0FVZ5"/>
<dbReference type="PANTHER" id="PTHR39188">
    <property type="entry name" value="MEMBRANE-ASSOCIATED ZINC METALLOPROTEASE M50B"/>
    <property type="match status" value="1"/>
</dbReference>
<dbReference type="InterPro" id="IPR046342">
    <property type="entry name" value="CBS_dom_sf"/>
</dbReference>
<evidence type="ECO:0000313" key="20">
    <source>
        <dbReference type="EMBL" id="WFN35989.1"/>
    </source>
</evidence>